<evidence type="ECO:0000256" key="1">
    <source>
        <dbReference type="SAM" id="MobiDB-lite"/>
    </source>
</evidence>
<organism evidence="2 3">
    <name type="scientific">Geodermatophilus ruber</name>
    <dbReference type="NCBI Taxonomy" id="504800"/>
    <lineage>
        <taxon>Bacteria</taxon>
        <taxon>Bacillati</taxon>
        <taxon>Actinomycetota</taxon>
        <taxon>Actinomycetes</taxon>
        <taxon>Geodermatophilales</taxon>
        <taxon>Geodermatophilaceae</taxon>
        <taxon>Geodermatophilus</taxon>
    </lineage>
</organism>
<dbReference type="STRING" id="504800.SAMN04488085_101234"/>
<proteinExistence type="predicted"/>
<gene>
    <name evidence="2" type="ORF">SAMN04488085_101234</name>
</gene>
<evidence type="ECO:0008006" key="4">
    <source>
        <dbReference type="Google" id="ProtNLM"/>
    </source>
</evidence>
<sequence length="93" mass="10434">MVSEAEIVKYLGTVDFPATRDEIVQEAARQGAPEEVLKALRRMPPVDYRNKAEVLRSAAVKEELPPAEHAARARDRVHQRIAEPLREPHPDSG</sequence>
<dbReference type="InterPro" id="IPR021527">
    <property type="entry name" value="DUF2795"/>
</dbReference>
<dbReference type="AlphaFoldDB" id="A0A1I3YYF8"/>
<protein>
    <recommendedName>
        <fullName evidence="4">DUF2795 domain-containing protein</fullName>
    </recommendedName>
</protein>
<evidence type="ECO:0000313" key="2">
    <source>
        <dbReference type="EMBL" id="SFK36216.1"/>
    </source>
</evidence>
<feature type="region of interest" description="Disordered" evidence="1">
    <location>
        <begin position="65"/>
        <end position="93"/>
    </location>
</feature>
<evidence type="ECO:0000313" key="3">
    <source>
        <dbReference type="Proteomes" id="UP000199152"/>
    </source>
</evidence>
<dbReference type="Proteomes" id="UP000199152">
    <property type="component" value="Unassembled WGS sequence"/>
</dbReference>
<reference evidence="2 3" key="1">
    <citation type="submission" date="2016-10" db="EMBL/GenBank/DDBJ databases">
        <authorList>
            <person name="de Groot N.N."/>
        </authorList>
    </citation>
    <scope>NUCLEOTIDE SEQUENCE [LARGE SCALE GENOMIC DNA]</scope>
    <source>
        <strain evidence="2 3">DSM 45317</strain>
    </source>
</reference>
<dbReference type="RefSeq" id="WP_091320994.1">
    <property type="nucleotide sequence ID" value="NZ_FOSW01000001.1"/>
</dbReference>
<name>A0A1I3YYF8_9ACTN</name>
<accession>A0A1I3YYF8</accession>
<keyword evidence="3" id="KW-1185">Reference proteome</keyword>
<dbReference type="InParanoid" id="A0A1I3YYF8"/>
<dbReference type="Pfam" id="PF11387">
    <property type="entry name" value="DUF2795"/>
    <property type="match status" value="1"/>
</dbReference>
<dbReference type="OrthoDB" id="5116616at2"/>
<dbReference type="EMBL" id="FOSW01000001">
    <property type="protein sequence ID" value="SFK36216.1"/>
    <property type="molecule type" value="Genomic_DNA"/>
</dbReference>